<accession>A0ABW1BJV9</accession>
<dbReference type="Proteomes" id="UP001596112">
    <property type="component" value="Unassembled WGS sequence"/>
</dbReference>
<dbReference type="Pfam" id="PF00109">
    <property type="entry name" value="ketoacyl-synt"/>
    <property type="match status" value="1"/>
</dbReference>
<evidence type="ECO:0000256" key="5">
    <source>
        <dbReference type="ARBA" id="ARBA00023315"/>
    </source>
</evidence>
<feature type="region of interest" description="Disordered" evidence="6">
    <location>
        <begin position="264"/>
        <end position="297"/>
    </location>
</feature>
<evidence type="ECO:0000256" key="6">
    <source>
        <dbReference type="SAM" id="MobiDB-lite"/>
    </source>
</evidence>
<dbReference type="InterPro" id="IPR016035">
    <property type="entry name" value="Acyl_Trfase/lysoPLipase"/>
</dbReference>
<dbReference type="CDD" id="cd00833">
    <property type="entry name" value="PKS"/>
    <property type="match status" value="1"/>
</dbReference>
<keyword evidence="5" id="KW-0012">Acyltransferase</keyword>
<keyword evidence="9" id="KW-1185">Reference proteome</keyword>
<dbReference type="PANTHER" id="PTHR43775:SF51">
    <property type="entry name" value="INACTIVE PHENOLPHTHIOCEROL SYNTHESIS POLYKETIDE SYNTHASE TYPE I PKS1-RELATED"/>
    <property type="match status" value="1"/>
</dbReference>
<reference evidence="9" key="1">
    <citation type="journal article" date="2019" name="Int. J. Syst. Evol. Microbiol.">
        <title>The Global Catalogue of Microorganisms (GCM) 10K type strain sequencing project: providing services to taxonomists for standard genome sequencing and annotation.</title>
        <authorList>
            <consortium name="The Broad Institute Genomics Platform"/>
            <consortium name="The Broad Institute Genome Sequencing Center for Infectious Disease"/>
            <person name="Wu L."/>
            <person name="Ma J."/>
        </authorList>
    </citation>
    <scope>NUCLEOTIDE SEQUENCE [LARGE SCALE GENOMIC DNA]</scope>
    <source>
        <strain evidence="9">JCM 9918</strain>
    </source>
</reference>
<keyword evidence="2" id="KW-0597">Phosphoprotein</keyword>
<dbReference type="SMART" id="SM00827">
    <property type="entry name" value="PKS_AT"/>
    <property type="match status" value="1"/>
</dbReference>
<dbReference type="Pfam" id="PF00698">
    <property type="entry name" value="Acyl_transf_1"/>
    <property type="match status" value="1"/>
</dbReference>
<evidence type="ECO:0000256" key="2">
    <source>
        <dbReference type="ARBA" id="ARBA00022553"/>
    </source>
</evidence>
<dbReference type="InterPro" id="IPR018201">
    <property type="entry name" value="Ketoacyl_synth_AS"/>
</dbReference>
<evidence type="ECO:0000256" key="4">
    <source>
        <dbReference type="ARBA" id="ARBA00023268"/>
    </source>
</evidence>
<organism evidence="8 9">
    <name type="scientific">Streptomyces heilongjiangensis</name>
    <dbReference type="NCBI Taxonomy" id="945052"/>
    <lineage>
        <taxon>Bacteria</taxon>
        <taxon>Bacillati</taxon>
        <taxon>Actinomycetota</taxon>
        <taxon>Actinomycetes</taxon>
        <taxon>Kitasatosporales</taxon>
        <taxon>Streptomycetaceae</taxon>
        <taxon>Streptomyces</taxon>
    </lineage>
</organism>
<dbReference type="InterPro" id="IPR050091">
    <property type="entry name" value="PKS_NRPS_Biosynth_Enz"/>
</dbReference>
<dbReference type="InterPro" id="IPR014031">
    <property type="entry name" value="Ketoacyl_synth_C"/>
</dbReference>
<dbReference type="InterPro" id="IPR032821">
    <property type="entry name" value="PKS_assoc"/>
</dbReference>
<dbReference type="PROSITE" id="PS00606">
    <property type="entry name" value="KS3_1"/>
    <property type="match status" value="1"/>
</dbReference>
<dbReference type="PANTHER" id="PTHR43775">
    <property type="entry name" value="FATTY ACID SYNTHASE"/>
    <property type="match status" value="1"/>
</dbReference>
<dbReference type="Gene3D" id="3.40.366.10">
    <property type="entry name" value="Malonyl-Coenzyme A Acyl Carrier Protein, domain 2"/>
    <property type="match status" value="1"/>
</dbReference>
<evidence type="ECO:0000256" key="1">
    <source>
        <dbReference type="ARBA" id="ARBA00022450"/>
    </source>
</evidence>
<feature type="domain" description="Ketosynthase family 3 (KS3)" evidence="7">
    <location>
        <begin position="1"/>
        <end position="263"/>
    </location>
</feature>
<feature type="non-terminal residue" evidence="8">
    <location>
        <position position="1"/>
    </location>
</feature>
<evidence type="ECO:0000256" key="3">
    <source>
        <dbReference type="ARBA" id="ARBA00022679"/>
    </source>
</evidence>
<dbReference type="RefSeq" id="WP_380970194.1">
    <property type="nucleotide sequence ID" value="NZ_JBHSNZ010000105.1"/>
</dbReference>
<protein>
    <submittedName>
        <fullName evidence="8">Beta-ketoacyl synthase N-terminal-like domain-containing protein</fullName>
    </submittedName>
</protein>
<dbReference type="InterPro" id="IPR014043">
    <property type="entry name" value="Acyl_transferase_dom"/>
</dbReference>
<evidence type="ECO:0000313" key="9">
    <source>
        <dbReference type="Proteomes" id="UP001596112"/>
    </source>
</evidence>
<keyword evidence="3" id="KW-0808">Transferase</keyword>
<dbReference type="Pfam" id="PF16197">
    <property type="entry name" value="KAsynt_C_assoc"/>
    <property type="match status" value="1"/>
</dbReference>
<dbReference type="EMBL" id="JBHSNZ010000105">
    <property type="protein sequence ID" value="MFC5813405.1"/>
    <property type="molecule type" value="Genomic_DNA"/>
</dbReference>
<feature type="compositionally biased region" description="Basic and acidic residues" evidence="6">
    <location>
        <begin position="285"/>
        <end position="297"/>
    </location>
</feature>
<dbReference type="InterPro" id="IPR001227">
    <property type="entry name" value="Ac_transferase_dom_sf"/>
</dbReference>
<dbReference type="SUPFAM" id="SSF52151">
    <property type="entry name" value="FabD/lysophospholipase-like"/>
    <property type="match status" value="1"/>
</dbReference>
<dbReference type="InterPro" id="IPR014030">
    <property type="entry name" value="Ketoacyl_synth_N"/>
</dbReference>
<proteinExistence type="predicted"/>
<feature type="non-terminal residue" evidence="8">
    <location>
        <position position="507"/>
    </location>
</feature>
<sequence length="507" mass="52156">EGPAVTVDTACSSSLVALHLAVQALRSGECDLALAGGVTVMSGPEMFVEFSRQRGLAVDGRCKAFAEGADGTAWAEGVGLLLVERLSDARRNGHRVLAVVAGSAVNQDGASNGLTAPNGPSQQRVIRQALAGAGLSAADVDAVEAHGTGTPLGDPIEAQALLATYGQDRERPLWLGSLKSNVGHAQAAAGVGGVIKMVMAMREGVLPRTLHADEPSSHVDWSAGAVELLVEERAWPEVGGRPRRAGVSSFGISGTNAHVILEQAPDPADAPDPEDAPGSGDETDGGARDTDAVDGGVHHADADADAAVASGTRRPMSGSGVLPVVPVVLSGAGTAALRAQAERWHGWLTGAEGERAGVAEVARAAAATRSVLEHRAVVLAADRSELLTGLRALAEGTDAPEVVRGAEARAGKTALLFAGQGAQRLGMGWELYRTYPVFAEAFDAVDAELPFPLKEIVFGTDGGDADRLNRTEFAQPALFALEVALFRLLESWGVRPDVLAGHSIGEI</sequence>
<evidence type="ECO:0000313" key="8">
    <source>
        <dbReference type="EMBL" id="MFC5813405.1"/>
    </source>
</evidence>
<dbReference type="InterPro" id="IPR016039">
    <property type="entry name" value="Thiolase-like"/>
</dbReference>
<evidence type="ECO:0000259" key="7">
    <source>
        <dbReference type="PROSITE" id="PS52004"/>
    </source>
</evidence>
<dbReference type="SMART" id="SM00825">
    <property type="entry name" value="PKS_KS"/>
    <property type="match status" value="1"/>
</dbReference>
<gene>
    <name evidence="8" type="ORF">ACFQGO_38940</name>
</gene>
<dbReference type="PROSITE" id="PS52004">
    <property type="entry name" value="KS3_2"/>
    <property type="match status" value="1"/>
</dbReference>
<keyword evidence="1" id="KW-0596">Phosphopantetheine</keyword>
<comment type="caution">
    <text evidence="8">The sequence shown here is derived from an EMBL/GenBank/DDBJ whole genome shotgun (WGS) entry which is preliminary data.</text>
</comment>
<dbReference type="InterPro" id="IPR020841">
    <property type="entry name" value="PKS_Beta-ketoAc_synthase_dom"/>
</dbReference>
<name>A0ABW1BJV9_9ACTN</name>
<dbReference type="Pfam" id="PF02801">
    <property type="entry name" value="Ketoacyl-synt_C"/>
    <property type="match status" value="1"/>
</dbReference>
<dbReference type="Gene3D" id="3.40.47.10">
    <property type="match status" value="1"/>
</dbReference>
<dbReference type="SUPFAM" id="SSF53901">
    <property type="entry name" value="Thiolase-like"/>
    <property type="match status" value="2"/>
</dbReference>
<keyword evidence="4" id="KW-0511">Multifunctional enzyme</keyword>